<dbReference type="SMART" id="SM00283">
    <property type="entry name" value="MA"/>
    <property type="match status" value="1"/>
</dbReference>
<dbReference type="EMBL" id="JAQQFR010000009">
    <property type="protein sequence ID" value="MFL9879787.1"/>
    <property type="molecule type" value="Genomic_DNA"/>
</dbReference>
<keyword evidence="3" id="KW-0807">Transducer</keyword>
<gene>
    <name evidence="6" type="ORF">PQR63_15410</name>
</gene>
<dbReference type="PROSITE" id="PS50111">
    <property type="entry name" value="CHEMOTAXIS_TRANSDUC_2"/>
    <property type="match status" value="1"/>
</dbReference>
<evidence type="ECO:0000256" key="4">
    <source>
        <dbReference type="SAM" id="Phobius"/>
    </source>
</evidence>
<comment type="caution">
    <text evidence="6">The sequence shown here is derived from an EMBL/GenBank/DDBJ whole genome shotgun (WGS) entry which is preliminary data.</text>
</comment>
<dbReference type="Proteomes" id="UP001629214">
    <property type="component" value="Unassembled WGS sequence"/>
</dbReference>
<feature type="transmembrane region" description="Helical" evidence="4">
    <location>
        <begin position="16"/>
        <end position="36"/>
    </location>
</feature>
<reference evidence="6 7" key="1">
    <citation type="journal article" date="2024" name="Chem. Sci.">
        <title>Discovery of megapolipeptins by genome mining of a Burkholderiales bacteria collection.</title>
        <authorList>
            <person name="Paulo B.S."/>
            <person name="Recchia M.J.J."/>
            <person name="Lee S."/>
            <person name="Fergusson C.H."/>
            <person name="Romanowski S.B."/>
            <person name="Hernandez A."/>
            <person name="Krull N."/>
            <person name="Liu D.Y."/>
            <person name="Cavanagh H."/>
            <person name="Bos A."/>
            <person name="Gray C.A."/>
            <person name="Murphy B.T."/>
            <person name="Linington R.G."/>
            <person name="Eustaquio A.S."/>
        </authorList>
    </citation>
    <scope>NUCLEOTIDE SEQUENCE [LARGE SCALE GENOMIC DNA]</scope>
    <source>
        <strain evidence="6 7">RL21-008-BIB-B</strain>
    </source>
</reference>
<dbReference type="PANTHER" id="PTHR43531:SF14">
    <property type="entry name" value="METHYL-ACCEPTING CHEMOTAXIS PROTEIN I-RELATED"/>
    <property type="match status" value="1"/>
</dbReference>
<feature type="domain" description="Methyl-accepting transducer" evidence="5">
    <location>
        <begin position="127"/>
        <end position="356"/>
    </location>
</feature>
<evidence type="ECO:0000313" key="7">
    <source>
        <dbReference type="Proteomes" id="UP001629214"/>
    </source>
</evidence>
<keyword evidence="4" id="KW-1133">Transmembrane helix</keyword>
<sequence length="372" mass="39351">MIVKIPTLTIKAKMRCCFLMLGAMFVCIATLAIVASSRTPDQSGQLNMLLTILAGLGVMLTALCGRGLYRAVLIPLDRAIVQLGAISKGNLAEVTATVGGPKLARLEKELSTLRESTKVLVVGMTQAASTVGEVAKEIARESQQLAVRTNTQLDFLQQTSQSFDQITSTIAQSADNANNAQTKVNAASEAALEGLAAITDVAKTMTAIEQSSQEIVTIVSLIDSIAFQTNILALNAAVESARAGEQGKGFSVVASEVRTLAQRSANAAREVKILIEKSAANVSNGNRLVNNAAERMNRIVRSIGDGAAIMSEIAAASSEQSTGLEQAKMAMYKIDEMAHQNAARVEKNANTSLLMNSQVESLLTIVAPFRIQ</sequence>
<dbReference type="Pfam" id="PF00015">
    <property type="entry name" value="MCPsignal"/>
    <property type="match status" value="1"/>
</dbReference>
<evidence type="ECO:0000313" key="6">
    <source>
        <dbReference type="EMBL" id="MFL9879787.1"/>
    </source>
</evidence>
<evidence type="ECO:0000256" key="2">
    <source>
        <dbReference type="ARBA" id="ARBA00029447"/>
    </source>
</evidence>
<keyword evidence="7" id="KW-1185">Reference proteome</keyword>
<name>A0ABW8Z9I8_9BURK</name>
<evidence type="ECO:0000256" key="3">
    <source>
        <dbReference type="PROSITE-ProRule" id="PRU00284"/>
    </source>
</evidence>
<dbReference type="PANTHER" id="PTHR43531">
    <property type="entry name" value="PROTEIN ICFG"/>
    <property type="match status" value="1"/>
</dbReference>
<evidence type="ECO:0000256" key="1">
    <source>
        <dbReference type="ARBA" id="ARBA00022481"/>
    </source>
</evidence>
<dbReference type="InterPro" id="IPR051310">
    <property type="entry name" value="MCP_chemotaxis"/>
</dbReference>
<keyword evidence="4" id="KW-0812">Transmembrane</keyword>
<protein>
    <submittedName>
        <fullName evidence="6">Methyl-accepting chemotaxis protein</fullName>
    </submittedName>
</protein>
<feature type="transmembrane region" description="Helical" evidence="4">
    <location>
        <begin position="48"/>
        <end position="69"/>
    </location>
</feature>
<keyword evidence="4" id="KW-0472">Membrane</keyword>
<keyword evidence="1" id="KW-0488">Methylation</keyword>
<dbReference type="InterPro" id="IPR004089">
    <property type="entry name" value="MCPsignal_dom"/>
</dbReference>
<comment type="similarity">
    <text evidence="2">Belongs to the methyl-accepting chemotaxis (MCP) protein family.</text>
</comment>
<dbReference type="Gene3D" id="1.10.287.950">
    <property type="entry name" value="Methyl-accepting chemotaxis protein"/>
    <property type="match status" value="1"/>
</dbReference>
<organism evidence="6 7">
    <name type="scientific">Herbaspirillum rhizosphaerae</name>
    <dbReference type="NCBI Taxonomy" id="346179"/>
    <lineage>
        <taxon>Bacteria</taxon>
        <taxon>Pseudomonadati</taxon>
        <taxon>Pseudomonadota</taxon>
        <taxon>Betaproteobacteria</taxon>
        <taxon>Burkholderiales</taxon>
        <taxon>Oxalobacteraceae</taxon>
        <taxon>Herbaspirillum</taxon>
    </lineage>
</organism>
<proteinExistence type="inferred from homology"/>
<dbReference type="InterPro" id="IPR004090">
    <property type="entry name" value="Chemotax_Me-accpt_rcpt"/>
</dbReference>
<dbReference type="SUPFAM" id="SSF58104">
    <property type="entry name" value="Methyl-accepting chemotaxis protein (MCP) signaling domain"/>
    <property type="match status" value="1"/>
</dbReference>
<evidence type="ECO:0000259" key="5">
    <source>
        <dbReference type="PROSITE" id="PS50111"/>
    </source>
</evidence>
<dbReference type="RefSeq" id="WP_408168877.1">
    <property type="nucleotide sequence ID" value="NZ_JAQQFR010000009.1"/>
</dbReference>
<accession>A0ABW8Z9I8</accession>
<dbReference type="PRINTS" id="PR00260">
    <property type="entry name" value="CHEMTRNSDUCR"/>
</dbReference>